<gene>
    <name evidence="2" type="ORF">MTR64_14150</name>
</gene>
<dbReference type="EMBL" id="JALHLE010000022">
    <property type="protein sequence ID" value="MCJ2179711.1"/>
    <property type="molecule type" value="Genomic_DNA"/>
</dbReference>
<proteinExistence type="predicted"/>
<keyword evidence="1" id="KW-0732">Signal</keyword>
<organism evidence="2 3">
    <name type="scientific">Novosphingobium album</name>
    <name type="common">ex Hu et al. 2023</name>
    <dbReference type="NCBI Taxonomy" id="2930093"/>
    <lineage>
        <taxon>Bacteria</taxon>
        <taxon>Pseudomonadati</taxon>
        <taxon>Pseudomonadota</taxon>
        <taxon>Alphaproteobacteria</taxon>
        <taxon>Sphingomonadales</taxon>
        <taxon>Sphingomonadaceae</taxon>
        <taxon>Novosphingobium</taxon>
    </lineage>
</organism>
<dbReference type="RefSeq" id="WP_243994733.1">
    <property type="nucleotide sequence ID" value="NZ_JALHLE010000022.1"/>
</dbReference>
<reference evidence="2" key="1">
    <citation type="submission" date="2022-03" db="EMBL/GenBank/DDBJ databases">
        <title>Identification of a novel bacterium isolated from mangrove sediments.</title>
        <authorList>
            <person name="Pan X."/>
        </authorList>
    </citation>
    <scope>NUCLEOTIDE SEQUENCE</scope>
    <source>
        <strain evidence="2">B2580</strain>
    </source>
</reference>
<feature type="chain" id="PRO_5045091099" evidence="1">
    <location>
        <begin position="21"/>
        <end position="111"/>
    </location>
</feature>
<sequence length="111" mass="12159">MFLSANALVLTTALLSRAWAQDPVALPEDADARDRAVSICMAEAKARGAKMGVVDVAMRKVEDTDKKSDGRASMRAEIDVVIKDKDGNLKTKRKTIRCDTRNGVVTGFRYD</sequence>
<feature type="signal peptide" evidence="1">
    <location>
        <begin position="1"/>
        <end position="20"/>
    </location>
</feature>
<name>A0ABT0B3T8_9SPHN</name>
<accession>A0ABT0B3T8</accession>
<comment type="caution">
    <text evidence="2">The sequence shown here is derived from an EMBL/GenBank/DDBJ whole genome shotgun (WGS) entry which is preliminary data.</text>
</comment>
<keyword evidence="3" id="KW-1185">Reference proteome</keyword>
<dbReference type="Proteomes" id="UP001162880">
    <property type="component" value="Unassembled WGS sequence"/>
</dbReference>
<protein>
    <submittedName>
        <fullName evidence="2">Uncharacterized protein</fullName>
    </submittedName>
</protein>
<evidence type="ECO:0000313" key="3">
    <source>
        <dbReference type="Proteomes" id="UP001162880"/>
    </source>
</evidence>
<evidence type="ECO:0000313" key="2">
    <source>
        <dbReference type="EMBL" id="MCJ2179711.1"/>
    </source>
</evidence>
<evidence type="ECO:0000256" key="1">
    <source>
        <dbReference type="SAM" id="SignalP"/>
    </source>
</evidence>